<dbReference type="GeneID" id="31009262"/>
<feature type="chain" id="PRO_5012095350" description="Ecp2 effector protein domain-containing protein" evidence="1">
    <location>
        <begin position="21"/>
        <end position="171"/>
    </location>
</feature>
<feature type="signal peptide" evidence="1">
    <location>
        <begin position="1"/>
        <end position="20"/>
    </location>
</feature>
<reference evidence="2 3" key="1">
    <citation type="submission" date="2015-06" db="EMBL/GenBank/DDBJ databases">
        <title>Talaromyces atroroseus IBT 11181 draft genome.</title>
        <authorList>
            <person name="Rasmussen K.B."/>
            <person name="Rasmussen S."/>
            <person name="Petersen B."/>
            <person name="Sicheritz-Ponten T."/>
            <person name="Mortensen U.H."/>
            <person name="Thrane U."/>
        </authorList>
    </citation>
    <scope>NUCLEOTIDE SEQUENCE [LARGE SCALE GENOMIC DNA]</scope>
    <source>
        <strain evidence="2 3">IBT 11181</strain>
    </source>
</reference>
<sequence>MKLDSIILCIIFTATGVVEGASRNKMVLNTTTYTAATPRYDKSSLPRASDAKPTCSFQYGLAHVNETVTNIGHLSDVANITCSAPAASCARVSHEGESSIFFCNFIIDLSVQESQDIETRCGNLIQPAKQVSDACSIGNSYTYGYVSRNISNGSQSHPVLVAIGADYAFAP</sequence>
<gene>
    <name evidence="2" type="ORF">UA08_09506</name>
</gene>
<dbReference type="RefSeq" id="XP_020115344.1">
    <property type="nucleotide sequence ID" value="XM_020265431.1"/>
</dbReference>
<keyword evidence="1" id="KW-0732">Signal</keyword>
<evidence type="ECO:0000256" key="1">
    <source>
        <dbReference type="SAM" id="SignalP"/>
    </source>
</evidence>
<proteinExistence type="predicted"/>
<dbReference type="AlphaFoldDB" id="A0A1Q5Q610"/>
<organism evidence="2 3">
    <name type="scientific">Talaromyces atroroseus</name>
    <dbReference type="NCBI Taxonomy" id="1441469"/>
    <lineage>
        <taxon>Eukaryota</taxon>
        <taxon>Fungi</taxon>
        <taxon>Dikarya</taxon>
        <taxon>Ascomycota</taxon>
        <taxon>Pezizomycotina</taxon>
        <taxon>Eurotiomycetes</taxon>
        <taxon>Eurotiomycetidae</taxon>
        <taxon>Eurotiales</taxon>
        <taxon>Trichocomaceae</taxon>
        <taxon>Talaromyces</taxon>
        <taxon>Talaromyces sect. Trachyspermi</taxon>
    </lineage>
</organism>
<evidence type="ECO:0008006" key="4">
    <source>
        <dbReference type="Google" id="ProtNLM"/>
    </source>
</evidence>
<comment type="caution">
    <text evidence="2">The sequence shown here is derived from an EMBL/GenBank/DDBJ whole genome shotgun (WGS) entry which is preliminary data.</text>
</comment>
<dbReference type="OrthoDB" id="3552888at2759"/>
<dbReference type="Proteomes" id="UP000214365">
    <property type="component" value="Unassembled WGS sequence"/>
</dbReference>
<evidence type="ECO:0000313" key="2">
    <source>
        <dbReference type="EMBL" id="OKL55223.1"/>
    </source>
</evidence>
<accession>A0A1Q5Q610</accession>
<keyword evidence="3" id="KW-1185">Reference proteome</keyword>
<evidence type="ECO:0000313" key="3">
    <source>
        <dbReference type="Proteomes" id="UP000214365"/>
    </source>
</evidence>
<protein>
    <recommendedName>
        <fullName evidence="4">Ecp2 effector protein domain-containing protein</fullName>
    </recommendedName>
</protein>
<dbReference type="EMBL" id="LFMY01000029">
    <property type="protein sequence ID" value="OKL55223.1"/>
    <property type="molecule type" value="Genomic_DNA"/>
</dbReference>
<name>A0A1Q5Q610_TALAT</name>